<dbReference type="InterPro" id="IPR036890">
    <property type="entry name" value="HATPase_C_sf"/>
</dbReference>
<dbReference type="GO" id="GO:0005886">
    <property type="term" value="C:plasma membrane"/>
    <property type="evidence" value="ECO:0007669"/>
    <property type="project" value="UniProtKB-SubCell"/>
</dbReference>
<dbReference type="Proteomes" id="UP000558113">
    <property type="component" value="Unassembled WGS sequence"/>
</dbReference>
<evidence type="ECO:0000259" key="13">
    <source>
        <dbReference type="PROSITE" id="PS50885"/>
    </source>
</evidence>
<dbReference type="Pfam" id="PF06580">
    <property type="entry name" value="His_kinase"/>
    <property type="match status" value="1"/>
</dbReference>
<comment type="caution">
    <text evidence="14">The sequence shown here is derived from an EMBL/GenBank/DDBJ whole genome shotgun (WGS) entry which is preliminary data.</text>
</comment>
<reference evidence="14 15" key="1">
    <citation type="submission" date="2020-01" db="EMBL/GenBank/DDBJ databases">
        <title>Paenibacillus soybeanensis sp. nov. isolated from the nodules of soybean (Glycine max(L.) Merr).</title>
        <authorList>
            <person name="Wang H."/>
        </authorList>
    </citation>
    <scope>NUCLEOTIDE SEQUENCE [LARGE SCALE GENOMIC DNA]</scope>
    <source>
        <strain evidence="14 15">DSM 23054</strain>
    </source>
</reference>
<evidence type="ECO:0000256" key="8">
    <source>
        <dbReference type="ARBA" id="ARBA00022840"/>
    </source>
</evidence>
<gene>
    <name evidence="14" type="ORF">GT003_13575</name>
</gene>
<dbReference type="InterPro" id="IPR010559">
    <property type="entry name" value="Sig_transdc_His_kin_internal"/>
</dbReference>
<dbReference type="GO" id="GO:0005524">
    <property type="term" value="F:ATP binding"/>
    <property type="evidence" value="ECO:0007669"/>
    <property type="project" value="UniProtKB-KW"/>
</dbReference>
<feature type="transmembrane region" description="Helical" evidence="12">
    <location>
        <begin position="14"/>
        <end position="37"/>
    </location>
</feature>
<dbReference type="PROSITE" id="PS50885">
    <property type="entry name" value="HAMP"/>
    <property type="match status" value="1"/>
</dbReference>
<evidence type="ECO:0000256" key="11">
    <source>
        <dbReference type="ARBA" id="ARBA00023136"/>
    </source>
</evidence>
<dbReference type="RefSeq" id="WP_161698536.1">
    <property type="nucleotide sequence ID" value="NZ_JAAAMU010000006.1"/>
</dbReference>
<keyword evidence="5 12" id="KW-0812">Transmembrane</keyword>
<evidence type="ECO:0000313" key="15">
    <source>
        <dbReference type="Proteomes" id="UP000558113"/>
    </source>
</evidence>
<comment type="subcellular location">
    <subcellularLocation>
        <location evidence="1">Cell membrane</location>
        <topology evidence="1">Multi-pass membrane protein</topology>
    </subcellularLocation>
</comment>
<keyword evidence="2" id="KW-1003">Cell membrane</keyword>
<evidence type="ECO:0000256" key="4">
    <source>
        <dbReference type="ARBA" id="ARBA00022679"/>
    </source>
</evidence>
<keyword evidence="6" id="KW-0547">Nucleotide-binding</keyword>
<evidence type="ECO:0000256" key="10">
    <source>
        <dbReference type="ARBA" id="ARBA00023012"/>
    </source>
</evidence>
<keyword evidence="11 12" id="KW-0472">Membrane</keyword>
<evidence type="ECO:0000313" key="14">
    <source>
        <dbReference type="EMBL" id="NBC70022.1"/>
    </source>
</evidence>
<feature type="transmembrane region" description="Helical" evidence="12">
    <location>
        <begin position="286"/>
        <end position="309"/>
    </location>
</feature>
<dbReference type="Gene3D" id="6.10.340.10">
    <property type="match status" value="1"/>
</dbReference>
<feature type="domain" description="HAMP" evidence="13">
    <location>
        <begin position="316"/>
        <end position="363"/>
    </location>
</feature>
<dbReference type="GO" id="GO:0000155">
    <property type="term" value="F:phosphorelay sensor kinase activity"/>
    <property type="evidence" value="ECO:0007669"/>
    <property type="project" value="InterPro"/>
</dbReference>
<evidence type="ECO:0000256" key="1">
    <source>
        <dbReference type="ARBA" id="ARBA00004651"/>
    </source>
</evidence>
<organism evidence="14 15">
    <name type="scientific">Paenibacillus sacheonensis</name>
    <dbReference type="NCBI Taxonomy" id="742054"/>
    <lineage>
        <taxon>Bacteria</taxon>
        <taxon>Bacillati</taxon>
        <taxon>Bacillota</taxon>
        <taxon>Bacilli</taxon>
        <taxon>Bacillales</taxon>
        <taxon>Paenibacillaceae</taxon>
        <taxon>Paenibacillus</taxon>
    </lineage>
</organism>
<evidence type="ECO:0000256" key="12">
    <source>
        <dbReference type="SAM" id="Phobius"/>
    </source>
</evidence>
<dbReference type="PANTHER" id="PTHR34220">
    <property type="entry name" value="SENSOR HISTIDINE KINASE YPDA"/>
    <property type="match status" value="1"/>
</dbReference>
<dbReference type="InterPro" id="IPR050640">
    <property type="entry name" value="Bact_2-comp_sensor_kinase"/>
</dbReference>
<dbReference type="Gene3D" id="3.30.565.10">
    <property type="entry name" value="Histidine kinase-like ATPase, C-terminal domain"/>
    <property type="match status" value="1"/>
</dbReference>
<accession>A0A7X5BYU1</accession>
<evidence type="ECO:0000256" key="7">
    <source>
        <dbReference type="ARBA" id="ARBA00022777"/>
    </source>
</evidence>
<evidence type="ECO:0000256" key="3">
    <source>
        <dbReference type="ARBA" id="ARBA00022553"/>
    </source>
</evidence>
<dbReference type="SUPFAM" id="SSF55874">
    <property type="entry name" value="ATPase domain of HSP90 chaperone/DNA topoisomerase II/histidine kinase"/>
    <property type="match status" value="1"/>
</dbReference>
<evidence type="ECO:0000256" key="9">
    <source>
        <dbReference type="ARBA" id="ARBA00022989"/>
    </source>
</evidence>
<protein>
    <submittedName>
        <fullName evidence="14">Sensor histidine kinase</fullName>
    </submittedName>
</protein>
<keyword evidence="3" id="KW-0597">Phosphoprotein</keyword>
<evidence type="ECO:0000256" key="6">
    <source>
        <dbReference type="ARBA" id="ARBA00022741"/>
    </source>
</evidence>
<sequence>MRSFMQIKIYRGKFIAYAIFVVFIGLALGALTCAVLLDQWVSSSRNEADGAFSRVENTLQYDADRIEAYMQRVYSNDGLVTDIRNFLGNSAQGYLTNRLQDSRYNRPLVSFPDDLKSFLSSGGQGDITQVSLHTAQEGNVVRFDSNGNTSFAFRLPNADATFKETIQNGFVYRKKLSDPNRISRQLGEFRFLVSSDRIFKTAQQYALNEAAAVSGSGDVYLIAGSNRSSSTEELVRRAAADGRGHGFLSTGLLDRAYFVTFHSTEFDYQFVSIVDLASLIRQKADVLLIVFLIVLAAMISVLLLIVYNLREDANFLRRIINSIGRVKSADFTPVHPASYRRNEYGMIARELDDMIHQLDRHIRTNYLLKLKQQETEMKALQHQINPHFLYNTLEVIRSFALVNRASDTADAIATLGALYRDIVKNENIITLGGEMALLQKYLKIMEFKYPDRFYYQVNVEESLLALPTVKFWMQPLAENFFIHGFNPESEFNLIVVSGWEEEERFVLEITDNGNSISEERLSEIRNSLARDDDANTASIGLRNVYTRLHFFYGQGFFMTIDNNEQAGVKISVILSKGAIRDVQTAHRR</sequence>
<dbReference type="AlphaFoldDB" id="A0A7X5BYU1"/>
<keyword evidence="10" id="KW-0902">Two-component regulatory system</keyword>
<keyword evidence="4" id="KW-0808">Transferase</keyword>
<dbReference type="OrthoDB" id="9776552at2"/>
<evidence type="ECO:0000256" key="2">
    <source>
        <dbReference type="ARBA" id="ARBA00022475"/>
    </source>
</evidence>
<evidence type="ECO:0000256" key="5">
    <source>
        <dbReference type="ARBA" id="ARBA00022692"/>
    </source>
</evidence>
<keyword evidence="7 14" id="KW-0418">Kinase</keyword>
<name>A0A7X5BYU1_9BACL</name>
<keyword evidence="15" id="KW-1185">Reference proteome</keyword>
<dbReference type="InterPro" id="IPR003660">
    <property type="entry name" value="HAMP_dom"/>
</dbReference>
<keyword evidence="8" id="KW-0067">ATP-binding</keyword>
<keyword evidence="9 12" id="KW-1133">Transmembrane helix</keyword>
<dbReference type="PANTHER" id="PTHR34220:SF11">
    <property type="entry name" value="SENSOR PROTEIN KINASE HPTS"/>
    <property type="match status" value="1"/>
</dbReference>
<dbReference type="EMBL" id="JAAAMU010000006">
    <property type="protein sequence ID" value="NBC70022.1"/>
    <property type="molecule type" value="Genomic_DNA"/>
</dbReference>
<proteinExistence type="predicted"/>